<evidence type="ECO:0000256" key="6">
    <source>
        <dbReference type="ARBA" id="ARBA00022927"/>
    </source>
</evidence>
<accession>S9VXG0</accession>
<dbReference type="AlphaFoldDB" id="S9VXG0"/>
<evidence type="ECO:0000313" key="11">
    <source>
        <dbReference type="EMBL" id="EPY31726.1"/>
    </source>
</evidence>
<keyword evidence="7 10" id="KW-1133">Transmembrane helix</keyword>
<protein>
    <recommendedName>
        <fullName evidence="13">Protein transport protein SEC61 subunit gamma</fullName>
    </recommendedName>
</protein>
<dbReference type="SUPFAM" id="SSF103456">
    <property type="entry name" value="Preprotein translocase SecE subunit"/>
    <property type="match status" value="1"/>
</dbReference>
<dbReference type="NCBIfam" id="TIGR00327">
    <property type="entry name" value="secE_euk_arch"/>
    <property type="match status" value="1"/>
</dbReference>
<evidence type="ECO:0000256" key="1">
    <source>
        <dbReference type="ARBA" id="ARBA00004389"/>
    </source>
</evidence>
<dbReference type="PANTHER" id="PTHR12309">
    <property type="entry name" value="SEC61 GAMMA SUBUNIT"/>
    <property type="match status" value="1"/>
</dbReference>
<dbReference type="EMBL" id="ATMH01003299">
    <property type="protein sequence ID" value="EPY31726.1"/>
    <property type="molecule type" value="Genomic_DNA"/>
</dbReference>
<keyword evidence="4 10" id="KW-0812">Transmembrane</keyword>
<evidence type="ECO:0000256" key="7">
    <source>
        <dbReference type="ARBA" id="ARBA00022989"/>
    </source>
</evidence>
<evidence type="ECO:0000256" key="10">
    <source>
        <dbReference type="SAM" id="Phobius"/>
    </source>
</evidence>
<dbReference type="Pfam" id="PF00584">
    <property type="entry name" value="SecE"/>
    <property type="match status" value="1"/>
</dbReference>
<comment type="similarity">
    <text evidence="2">Belongs to the SecE/SEC61-gamma family.</text>
</comment>
<evidence type="ECO:0000256" key="9">
    <source>
        <dbReference type="ARBA" id="ARBA00023136"/>
    </source>
</evidence>
<dbReference type="InterPro" id="IPR008158">
    <property type="entry name" value="Translocase_Sec61-g"/>
</dbReference>
<evidence type="ECO:0000256" key="8">
    <source>
        <dbReference type="ARBA" id="ARBA00023010"/>
    </source>
</evidence>
<proteinExistence type="inferred from homology"/>
<dbReference type="Proteomes" id="UP000015354">
    <property type="component" value="Unassembled WGS sequence"/>
</dbReference>
<keyword evidence="12" id="KW-1185">Reference proteome</keyword>
<dbReference type="HAMAP" id="MF_00422">
    <property type="entry name" value="SecE"/>
    <property type="match status" value="1"/>
</dbReference>
<gene>
    <name evidence="11" type="ORF">STCU_03299</name>
</gene>
<comment type="caution">
    <text evidence="11">The sequence shown here is derived from an EMBL/GenBank/DDBJ whole genome shotgun (WGS) entry which is preliminary data.</text>
</comment>
<dbReference type="GO" id="GO:0006605">
    <property type="term" value="P:protein targeting"/>
    <property type="evidence" value="ECO:0007669"/>
    <property type="project" value="InterPro"/>
</dbReference>
<evidence type="ECO:0008006" key="13">
    <source>
        <dbReference type="Google" id="ProtNLM"/>
    </source>
</evidence>
<evidence type="ECO:0000256" key="2">
    <source>
        <dbReference type="ARBA" id="ARBA00008274"/>
    </source>
</evidence>
<dbReference type="GO" id="GO:0006886">
    <property type="term" value="P:intracellular protein transport"/>
    <property type="evidence" value="ECO:0007669"/>
    <property type="project" value="InterPro"/>
</dbReference>
<evidence type="ECO:0000256" key="5">
    <source>
        <dbReference type="ARBA" id="ARBA00022824"/>
    </source>
</evidence>
<comment type="subcellular location">
    <subcellularLocation>
        <location evidence="1">Endoplasmic reticulum membrane</location>
        <topology evidence="1">Single-pass membrane protein</topology>
    </subcellularLocation>
</comment>
<organism evidence="11 12">
    <name type="scientific">Strigomonas culicis</name>
    <dbReference type="NCBI Taxonomy" id="28005"/>
    <lineage>
        <taxon>Eukaryota</taxon>
        <taxon>Discoba</taxon>
        <taxon>Euglenozoa</taxon>
        <taxon>Kinetoplastea</taxon>
        <taxon>Metakinetoplastina</taxon>
        <taxon>Trypanosomatida</taxon>
        <taxon>Trypanosomatidae</taxon>
        <taxon>Strigomonadinae</taxon>
        <taxon>Strigomonas</taxon>
    </lineage>
</organism>
<keyword evidence="5" id="KW-0256">Endoplasmic reticulum</keyword>
<dbReference type="Gene3D" id="1.20.5.820">
    <property type="entry name" value="Preprotein translocase SecE subunit"/>
    <property type="match status" value="1"/>
</dbReference>
<dbReference type="GO" id="GO:0008320">
    <property type="term" value="F:protein transmembrane transporter activity"/>
    <property type="evidence" value="ECO:0007669"/>
    <property type="project" value="InterPro"/>
</dbReference>
<feature type="transmembrane region" description="Helical" evidence="10">
    <location>
        <begin position="37"/>
        <end position="59"/>
    </location>
</feature>
<keyword evidence="9 10" id="KW-0472">Membrane</keyword>
<reference evidence="11 12" key="1">
    <citation type="journal article" date="2013" name="PLoS ONE">
        <title>Predicting the Proteins of Angomonas deanei, Strigomonas culicis and Their Respective Endosymbionts Reveals New Aspects of the Trypanosomatidae Family.</title>
        <authorList>
            <person name="Motta M.C."/>
            <person name="Martins A.C."/>
            <person name="de Souza S.S."/>
            <person name="Catta-Preta C.M."/>
            <person name="Silva R."/>
            <person name="Klein C.C."/>
            <person name="de Almeida L.G."/>
            <person name="de Lima Cunha O."/>
            <person name="Ciapina L.P."/>
            <person name="Brocchi M."/>
            <person name="Colabardini A.C."/>
            <person name="de Araujo Lima B."/>
            <person name="Machado C.R."/>
            <person name="de Almeida Soares C.M."/>
            <person name="Probst C.M."/>
            <person name="de Menezes C.B."/>
            <person name="Thompson C.E."/>
            <person name="Bartholomeu D.C."/>
            <person name="Gradia D.F."/>
            <person name="Pavoni D.P."/>
            <person name="Grisard E.C."/>
            <person name="Fantinatti-Garboggini F."/>
            <person name="Marchini F.K."/>
            <person name="Rodrigues-Luiz G.F."/>
            <person name="Wagner G."/>
            <person name="Goldman G.H."/>
            <person name="Fietto J.L."/>
            <person name="Elias M.C."/>
            <person name="Goldman M.H."/>
            <person name="Sagot M.F."/>
            <person name="Pereira M."/>
            <person name="Stoco P.H."/>
            <person name="de Mendonca-Neto R.P."/>
            <person name="Teixeira S.M."/>
            <person name="Maciel T.E."/>
            <person name="de Oliveira Mendes T.A."/>
            <person name="Urmenyi T.P."/>
            <person name="de Souza W."/>
            <person name="Schenkman S."/>
            <person name="de Vasconcelos A.T."/>
        </authorList>
    </citation>
    <scope>NUCLEOTIDE SEQUENCE [LARGE SCALE GENOMIC DNA]</scope>
</reference>
<evidence type="ECO:0000256" key="3">
    <source>
        <dbReference type="ARBA" id="ARBA00022448"/>
    </source>
</evidence>
<dbReference type="OrthoDB" id="2401875at2759"/>
<evidence type="ECO:0000313" key="12">
    <source>
        <dbReference type="Proteomes" id="UP000015354"/>
    </source>
</evidence>
<keyword evidence="3" id="KW-0813">Transport</keyword>
<dbReference type="InterPro" id="IPR023391">
    <property type="entry name" value="Prot_translocase_SecE_dom_sf"/>
</dbReference>
<keyword evidence="8" id="KW-0811">Translocation</keyword>
<evidence type="ECO:0000256" key="4">
    <source>
        <dbReference type="ARBA" id="ARBA00022692"/>
    </source>
</evidence>
<dbReference type="GO" id="GO:0005789">
    <property type="term" value="C:endoplasmic reticulum membrane"/>
    <property type="evidence" value="ECO:0007669"/>
    <property type="project" value="UniProtKB-SubCell"/>
</dbReference>
<sequence length="69" mass="7788">MDLVNDAMVNPITTFVRNSRMLVRKCQKPNYGEFTNAAFITLMGFLLMGFLGFFVKLIFIPINNVILGA</sequence>
<keyword evidence="6" id="KW-0653">Protein transport</keyword>
<dbReference type="InterPro" id="IPR001901">
    <property type="entry name" value="Translocase_SecE/Sec61-g"/>
</dbReference>
<name>S9VXG0_9TRYP</name>